<dbReference type="EMBL" id="JAPNKA010000001">
    <property type="protein sequence ID" value="MCY1077079.1"/>
    <property type="molecule type" value="Genomic_DNA"/>
</dbReference>
<organism evidence="1 2">
    <name type="scientific">Archangium lansingense</name>
    <dbReference type="NCBI Taxonomy" id="2995310"/>
    <lineage>
        <taxon>Bacteria</taxon>
        <taxon>Pseudomonadati</taxon>
        <taxon>Myxococcota</taxon>
        <taxon>Myxococcia</taxon>
        <taxon>Myxococcales</taxon>
        <taxon>Cystobacterineae</taxon>
        <taxon>Archangiaceae</taxon>
        <taxon>Archangium</taxon>
    </lineage>
</organism>
<evidence type="ECO:0000313" key="2">
    <source>
        <dbReference type="Proteomes" id="UP001207654"/>
    </source>
</evidence>
<name>A0ABT4A7Z8_9BACT</name>
<dbReference type="Proteomes" id="UP001207654">
    <property type="component" value="Unassembled WGS sequence"/>
</dbReference>
<comment type="caution">
    <text evidence="1">The sequence shown here is derived from an EMBL/GenBank/DDBJ whole genome shotgun (WGS) entry which is preliminary data.</text>
</comment>
<dbReference type="RefSeq" id="WP_267535932.1">
    <property type="nucleotide sequence ID" value="NZ_JAPNKA010000001.1"/>
</dbReference>
<gene>
    <name evidence="1" type="ORF">OV287_21600</name>
</gene>
<evidence type="ECO:0000313" key="1">
    <source>
        <dbReference type="EMBL" id="MCY1077079.1"/>
    </source>
</evidence>
<accession>A0ABT4A7Z8</accession>
<protein>
    <submittedName>
        <fullName evidence="1">Uncharacterized protein</fullName>
    </submittedName>
</protein>
<reference evidence="1 2" key="1">
    <citation type="submission" date="2022-11" db="EMBL/GenBank/DDBJ databases">
        <title>Minimal conservation of predation-associated metabolite biosynthetic gene clusters underscores biosynthetic potential of Myxococcota including descriptions for ten novel species: Archangium lansinium sp. nov., Myxococcus landrumus sp. nov., Nannocystis bai.</title>
        <authorList>
            <person name="Ahearne A."/>
            <person name="Stevens C."/>
            <person name="Phillips K."/>
        </authorList>
    </citation>
    <scope>NUCLEOTIDE SEQUENCE [LARGE SCALE GENOMIC DNA]</scope>
    <source>
        <strain evidence="1 2">MIWBW</strain>
    </source>
</reference>
<keyword evidence="2" id="KW-1185">Reference proteome</keyword>
<proteinExistence type="predicted"/>
<sequence length="44" mass="5076">MEQLSGERRYVDPITVFGEASTDKLRESWHALVNFLPERARQAA</sequence>